<dbReference type="PANTHER" id="PTHR10434:SF11">
    <property type="entry name" value="1-ACYL-SN-GLYCEROL-3-PHOSPHATE ACYLTRANSFERASE"/>
    <property type="match status" value="1"/>
</dbReference>
<feature type="compositionally biased region" description="Acidic residues" evidence="5">
    <location>
        <begin position="269"/>
        <end position="278"/>
    </location>
</feature>
<gene>
    <name evidence="8" type="ORF">HYPBUDRAFT_156972</name>
</gene>
<dbReference type="NCBIfam" id="TIGR00530">
    <property type="entry name" value="AGP_acyltrn"/>
    <property type="match status" value="1"/>
</dbReference>
<reference evidence="9" key="1">
    <citation type="submission" date="2016-05" db="EMBL/GenBank/DDBJ databases">
        <title>Comparative genomics of biotechnologically important yeasts.</title>
        <authorList>
            <consortium name="DOE Joint Genome Institute"/>
            <person name="Riley R."/>
            <person name="Haridas S."/>
            <person name="Wolfe K.H."/>
            <person name="Lopes M.R."/>
            <person name="Hittinger C.T."/>
            <person name="Goker M."/>
            <person name="Salamov A."/>
            <person name="Wisecaver J."/>
            <person name="Long T.M."/>
            <person name="Aerts A.L."/>
            <person name="Barry K."/>
            <person name="Choi C."/>
            <person name="Clum A."/>
            <person name="Coughlan A.Y."/>
            <person name="Deshpande S."/>
            <person name="Douglass A.P."/>
            <person name="Hanson S.J."/>
            <person name="Klenk H.-P."/>
            <person name="Labutti K."/>
            <person name="Lapidus A."/>
            <person name="Lindquist E."/>
            <person name="Lipzen A."/>
            <person name="Meier-Kolthoff J.P."/>
            <person name="Ohm R.A."/>
            <person name="Otillar R.P."/>
            <person name="Pangilinan J."/>
            <person name="Peng Y."/>
            <person name="Rokas A."/>
            <person name="Rosa C.A."/>
            <person name="Scheuner C."/>
            <person name="Sibirny A.A."/>
            <person name="Slot J.C."/>
            <person name="Stielow J.B."/>
            <person name="Sun H."/>
            <person name="Kurtzman C.P."/>
            <person name="Blackwell M."/>
            <person name="Grigoriev I.V."/>
            <person name="Jeffries T.W."/>
        </authorList>
    </citation>
    <scope>NUCLEOTIDE SEQUENCE [LARGE SCALE GENOMIC DNA]</scope>
    <source>
        <strain evidence="9">NRRL Y-1933</strain>
    </source>
</reference>
<comment type="similarity">
    <text evidence="1 4">Belongs to the 1-acyl-sn-glycerol-3-phosphate acyltransferase family.</text>
</comment>
<keyword evidence="6" id="KW-0812">Transmembrane</keyword>
<dbReference type="AlphaFoldDB" id="A0A1E4RHU2"/>
<evidence type="ECO:0000256" key="5">
    <source>
        <dbReference type="SAM" id="MobiDB-lite"/>
    </source>
</evidence>
<dbReference type="PANTHER" id="PTHR10434">
    <property type="entry name" value="1-ACYL-SN-GLYCEROL-3-PHOSPHATE ACYLTRANSFERASE"/>
    <property type="match status" value="1"/>
</dbReference>
<dbReference type="InterPro" id="IPR004552">
    <property type="entry name" value="AGP_acyltrans"/>
</dbReference>
<keyword evidence="4" id="KW-1208">Phospholipid metabolism</keyword>
<dbReference type="GO" id="GO:0005783">
    <property type="term" value="C:endoplasmic reticulum"/>
    <property type="evidence" value="ECO:0007669"/>
    <property type="project" value="TreeGrafter"/>
</dbReference>
<keyword evidence="2 4" id="KW-0808">Transferase</keyword>
<dbReference type="OrthoDB" id="202234at2759"/>
<evidence type="ECO:0000313" key="9">
    <source>
        <dbReference type="Proteomes" id="UP000095085"/>
    </source>
</evidence>
<dbReference type="Pfam" id="PF01553">
    <property type="entry name" value="Acyltransferase"/>
    <property type="match status" value="1"/>
</dbReference>
<keyword evidence="3 4" id="KW-0012">Acyltransferase</keyword>
<dbReference type="Proteomes" id="UP000095085">
    <property type="component" value="Unassembled WGS sequence"/>
</dbReference>
<dbReference type="EC" id="2.3.1.51" evidence="4"/>
<comment type="catalytic activity">
    <reaction evidence="4">
        <text>a 1-acyl-sn-glycero-3-phosphate + an acyl-CoA = a 1,2-diacyl-sn-glycero-3-phosphate + CoA</text>
        <dbReference type="Rhea" id="RHEA:19709"/>
        <dbReference type="ChEBI" id="CHEBI:57287"/>
        <dbReference type="ChEBI" id="CHEBI:57970"/>
        <dbReference type="ChEBI" id="CHEBI:58342"/>
        <dbReference type="ChEBI" id="CHEBI:58608"/>
        <dbReference type="EC" id="2.3.1.51"/>
    </reaction>
</comment>
<dbReference type="SUPFAM" id="SSF69593">
    <property type="entry name" value="Glycerol-3-phosphate (1)-acyltransferase"/>
    <property type="match status" value="1"/>
</dbReference>
<keyword evidence="6" id="KW-1133">Transmembrane helix</keyword>
<dbReference type="RefSeq" id="XP_020075887.1">
    <property type="nucleotide sequence ID" value="XM_020222256.1"/>
</dbReference>
<accession>A0A1E4RHU2</accession>
<dbReference type="GO" id="GO:0016020">
    <property type="term" value="C:membrane"/>
    <property type="evidence" value="ECO:0007669"/>
    <property type="project" value="InterPro"/>
</dbReference>
<keyword evidence="6" id="KW-0472">Membrane</keyword>
<comment type="domain">
    <text evidence="4">The HXXXXD motif is essential for acyltransferase activity and may constitute the binding site for the phosphate moiety of the glycerol-3-phosphate.</text>
</comment>
<evidence type="ECO:0000256" key="3">
    <source>
        <dbReference type="ARBA" id="ARBA00023315"/>
    </source>
</evidence>
<evidence type="ECO:0000256" key="6">
    <source>
        <dbReference type="SAM" id="Phobius"/>
    </source>
</evidence>
<evidence type="ECO:0000313" key="8">
    <source>
        <dbReference type="EMBL" id="ODV66820.1"/>
    </source>
</evidence>
<feature type="region of interest" description="Disordered" evidence="5">
    <location>
        <begin position="250"/>
        <end position="289"/>
    </location>
</feature>
<feature type="domain" description="Phospholipid/glycerol acyltransferase" evidence="7">
    <location>
        <begin position="76"/>
        <end position="193"/>
    </location>
</feature>
<keyword evidence="4" id="KW-0443">Lipid metabolism</keyword>
<evidence type="ECO:0000259" key="7">
    <source>
        <dbReference type="SMART" id="SM00563"/>
    </source>
</evidence>
<feature type="transmembrane region" description="Helical" evidence="6">
    <location>
        <begin position="14"/>
        <end position="34"/>
    </location>
</feature>
<dbReference type="CDD" id="cd07989">
    <property type="entry name" value="LPLAT_AGPAT-like"/>
    <property type="match status" value="1"/>
</dbReference>
<keyword evidence="4" id="KW-0594">Phospholipid biosynthesis</keyword>
<feature type="transmembrane region" description="Helical" evidence="6">
    <location>
        <begin position="106"/>
        <end position="125"/>
    </location>
</feature>
<name>A0A1E4RHU2_9ASCO</name>
<evidence type="ECO:0000256" key="1">
    <source>
        <dbReference type="ARBA" id="ARBA00008655"/>
    </source>
</evidence>
<dbReference type="EMBL" id="KV454541">
    <property type="protein sequence ID" value="ODV66820.1"/>
    <property type="molecule type" value="Genomic_DNA"/>
</dbReference>
<dbReference type="GeneID" id="30996805"/>
<evidence type="ECO:0000256" key="4">
    <source>
        <dbReference type="RuleBase" id="RU361267"/>
    </source>
</evidence>
<organism evidence="8 9">
    <name type="scientific">Hyphopichia burtonii NRRL Y-1933</name>
    <dbReference type="NCBI Taxonomy" id="984485"/>
    <lineage>
        <taxon>Eukaryota</taxon>
        <taxon>Fungi</taxon>
        <taxon>Dikarya</taxon>
        <taxon>Ascomycota</taxon>
        <taxon>Saccharomycotina</taxon>
        <taxon>Pichiomycetes</taxon>
        <taxon>Debaryomycetaceae</taxon>
        <taxon>Hyphopichia</taxon>
    </lineage>
</organism>
<dbReference type="InterPro" id="IPR002123">
    <property type="entry name" value="Plipid/glycerol_acylTrfase"/>
</dbReference>
<dbReference type="GO" id="GO:0006654">
    <property type="term" value="P:phosphatidic acid biosynthetic process"/>
    <property type="evidence" value="ECO:0007669"/>
    <property type="project" value="TreeGrafter"/>
</dbReference>
<keyword evidence="4" id="KW-0444">Lipid biosynthesis</keyword>
<sequence length="289" mass="32071">MGFLNDLKFYFKSVIFGCLVFTSSLTALISLIFLKLTGNSKYAQYILARVFYFQFSKLLGVKVTIKNEHYLYQKPAIVISNHQTAADILVLGKVFKPGYTVTAKKALKYVPILGLFMLGSGTFFLDRSKGEKARETLNKALISLKKNDRALFIFPEGTRSGTTKLDLLPFKKGAFHLAKQAKIPIIPVAVSNYSNIFNAKSKTFNSGEIIVEVLPPQSTANLETNEDVTKFSIDIRDKIKEKIESLGYAKVSGQPSNKPHLVPEVSDSVQEDDSEVEIVSEGTPLVSKD</sequence>
<protein>
    <recommendedName>
        <fullName evidence="4">1-acyl-sn-glycerol-3-phosphate acyltransferase</fullName>
        <ecNumber evidence="4">2.3.1.51</ecNumber>
    </recommendedName>
</protein>
<dbReference type="GO" id="GO:0003841">
    <property type="term" value="F:1-acylglycerol-3-phosphate O-acyltransferase activity"/>
    <property type="evidence" value="ECO:0007669"/>
    <property type="project" value="UniProtKB-UniRule"/>
</dbReference>
<dbReference type="GO" id="GO:0005811">
    <property type="term" value="C:lipid droplet"/>
    <property type="evidence" value="ECO:0007669"/>
    <property type="project" value="EnsemblFungi"/>
</dbReference>
<proteinExistence type="inferred from homology"/>
<dbReference type="STRING" id="984485.A0A1E4RHU2"/>
<keyword evidence="9" id="KW-1185">Reference proteome</keyword>
<evidence type="ECO:0000256" key="2">
    <source>
        <dbReference type="ARBA" id="ARBA00022679"/>
    </source>
</evidence>
<dbReference type="SMART" id="SM00563">
    <property type="entry name" value="PlsC"/>
    <property type="match status" value="1"/>
</dbReference>